<comment type="caution">
    <text evidence="2">The sequence shown here is derived from an EMBL/GenBank/DDBJ whole genome shotgun (WGS) entry which is preliminary data.</text>
</comment>
<accession>A0AAE4CVM1</accession>
<dbReference type="RefSeq" id="WP_310424923.1">
    <property type="nucleotide sequence ID" value="NZ_JAVDYC010000001.1"/>
</dbReference>
<proteinExistence type="predicted"/>
<name>A0AAE4CVM1_9ACTN</name>
<feature type="region of interest" description="Disordered" evidence="1">
    <location>
        <begin position="32"/>
        <end position="53"/>
    </location>
</feature>
<feature type="region of interest" description="Disordered" evidence="1">
    <location>
        <begin position="1"/>
        <end position="20"/>
    </location>
</feature>
<dbReference type="Proteomes" id="UP001183629">
    <property type="component" value="Unassembled WGS sequence"/>
</dbReference>
<reference evidence="2 3" key="1">
    <citation type="submission" date="2023-07" db="EMBL/GenBank/DDBJ databases">
        <title>Sequencing the genomes of 1000 actinobacteria strains.</title>
        <authorList>
            <person name="Klenk H.-P."/>
        </authorList>
    </citation>
    <scope>NUCLEOTIDE SEQUENCE [LARGE SCALE GENOMIC DNA]</scope>
    <source>
        <strain evidence="2 3">DSM 44711</strain>
    </source>
</reference>
<dbReference type="AlphaFoldDB" id="A0AAE4CVM1"/>
<organism evidence="2 3">
    <name type="scientific">Catenuloplanes niger</name>
    <dbReference type="NCBI Taxonomy" id="587534"/>
    <lineage>
        <taxon>Bacteria</taxon>
        <taxon>Bacillati</taxon>
        <taxon>Actinomycetota</taxon>
        <taxon>Actinomycetes</taxon>
        <taxon>Micromonosporales</taxon>
        <taxon>Micromonosporaceae</taxon>
        <taxon>Catenuloplanes</taxon>
    </lineage>
</organism>
<evidence type="ECO:0000313" key="2">
    <source>
        <dbReference type="EMBL" id="MDR7327536.1"/>
    </source>
</evidence>
<keyword evidence="3" id="KW-1185">Reference proteome</keyword>
<evidence type="ECO:0000313" key="3">
    <source>
        <dbReference type="Proteomes" id="UP001183629"/>
    </source>
</evidence>
<evidence type="ECO:0000256" key="1">
    <source>
        <dbReference type="SAM" id="MobiDB-lite"/>
    </source>
</evidence>
<gene>
    <name evidence="2" type="ORF">J2S44_007786</name>
</gene>
<dbReference type="EMBL" id="JAVDYC010000001">
    <property type="protein sequence ID" value="MDR7327536.1"/>
    <property type="molecule type" value="Genomic_DNA"/>
</dbReference>
<protein>
    <submittedName>
        <fullName evidence="2">Uncharacterized protein</fullName>
    </submittedName>
</protein>
<sequence>MRHVPDGCIRPPQNGTGRRWPVAPVLLVPAGSWAGRPASHHRRGGDRTRTVLL</sequence>